<comment type="similarity">
    <text evidence="10">Belongs to the G-protein coupled receptor 1 family.</text>
</comment>
<keyword evidence="8 10" id="KW-0807">Transducer</keyword>
<keyword evidence="4 11" id="KW-1133">Transmembrane helix</keyword>
<feature type="disulfide bond" evidence="9">
    <location>
        <begin position="184"/>
        <end position="191"/>
    </location>
</feature>
<evidence type="ECO:0000256" key="10">
    <source>
        <dbReference type="RuleBase" id="RU000688"/>
    </source>
</evidence>
<accession>A0A401SE55</accession>
<keyword evidence="2" id="KW-1003">Cell membrane</keyword>
<keyword evidence="6 11" id="KW-0472">Membrane</keyword>
<feature type="transmembrane region" description="Helical" evidence="11">
    <location>
        <begin position="247"/>
        <end position="268"/>
    </location>
</feature>
<dbReference type="Proteomes" id="UP000287033">
    <property type="component" value="Unassembled WGS sequence"/>
</dbReference>
<dbReference type="OMA" id="PAHWFLR"/>
<dbReference type="OrthoDB" id="9930460at2759"/>
<evidence type="ECO:0000256" key="9">
    <source>
        <dbReference type="PIRSR" id="PIRSR604061-50"/>
    </source>
</evidence>
<proteinExistence type="inferred from homology"/>
<dbReference type="GO" id="GO:0005886">
    <property type="term" value="C:plasma membrane"/>
    <property type="evidence" value="ECO:0007669"/>
    <property type="project" value="UniProtKB-SubCell"/>
</dbReference>
<dbReference type="STRING" id="137246.A0A401SE55"/>
<comment type="caution">
    <text evidence="13">The sequence shown here is derived from an EMBL/GenBank/DDBJ whole genome shotgun (WGS) entry which is preliminary data.</text>
</comment>
<evidence type="ECO:0000256" key="3">
    <source>
        <dbReference type="ARBA" id="ARBA00022692"/>
    </source>
</evidence>
<feature type="transmembrane region" description="Helical" evidence="11">
    <location>
        <begin position="78"/>
        <end position="101"/>
    </location>
</feature>
<evidence type="ECO:0000256" key="11">
    <source>
        <dbReference type="SAM" id="Phobius"/>
    </source>
</evidence>
<feature type="transmembrane region" description="Helical" evidence="11">
    <location>
        <begin position="160"/>
        <end position="182"/>
    </location>
</feature>
<dbReference type="PANTHER" id="PTHR22750">
    <property type="entry name" value="G-PROTEIN COUPLED RECEPTOR"/>
    <property type="match status" value="1"/>
</dbReference>
<dbReference type="InterPro" id="IPR017452">
    <property type="entry name" value="GPCR_Rhodpsn_7TM"/>
</dbReference>
<evidence type="ECO:0000256" key="6">
    <source>
        <dbReference type="ARBA" id="ARBA00023136"/>
    </source>
</evidence>
<sequence length="372" mass="41797">MLLIKMNNNSECMDFLTAQQENIILMHYNHTGKLENRPLPSEGLGAIRIVFMVISCFIVIENLLVFMAIVNNTRFRSWVYYCIANITLCDLLTGIVYIVNICLSGERTFQITPTLWFIREGVLFFALAASTFSLLITAVERYATMVRPLPYASARKTYRVYVLIGLCWLVASLIGLLPLLGWNCICNFDECSTLLPLYSKSYILFCVVMFSIIIVGIVALYSGIYHLVRNSAKSVSNSKSRQKSVRLLKTVFMIVAAFVICWSPLFVLLLLDIFCDSPSCSKLHSMEWTIALAVINSAINPVIYSFGSKEVRRAIIKLLCCCLIKAGAPLPFLSRSESTLGASTDSSYRLRESFRNSKLLSPKKTLPKSGQQ</sequence>
<keyword evidence="10" id="KW-0675">Receptor</keyword>
<evidence type="ECO:0000313" key="13">
    <source>
        <dbReference type="EMBL" id="GCC28679.1"/>
    </source>
</evidence>
<dbReference type="Gene3D" id="1.20.1070.10">
    <property type="entry name" value="Rhodopsin 7-helix transmembrane proteins"/>
    <property type="match status" value="1"/>
</dbReference>
<dbReference type="PROSITE" id="PS00237">
    <property type="entry name" value="G_PROTEIN_RECEP_F1_1"/>
    <property type="match status" value="1"/>
</dbReference>
<keyword evidence="9" id="KW-1015">Disulfide bond</keyword>
<protein>
    <recommendedName>
        <fullName evidence="12">G-protein coupled receptors family 1 profile domain-containing protein</fullName>
    </recommendedName>
</protein>
<dbReference type="PRINTS" id="PR00237">
    <property type="entry name" value="GPCRRHODOPSN"/>
</dbReference>
<comment type="subcellular location">
    <subcellularLocation>
        <location evidence="1">Cell membrane</location>
        <topology evidence="1">Multi-pass membrane protein</topology>
    </subcellularLocation>
</comment>
<dbReference type="GO" id="GO:0038036">
    <property type="term" value="F:sphingosine-1-phosphate receptor activity"/>
    <property type="evidence" value="ECO:0007669"/>
    <property type="project" value="InterPro"/>
</dbReference>
<dbReference type="EMBL" id="BEZZ01000215">
    <property type="protein sequence ID" value="GCC28679.1"/>
    <property type="molecule type" value="Genomic_DNA"/>
</dbReference>
<evidence type="ECO:0000259" key="12">
    <source>
        <dbReference type="PROSITE" id="PS50262"/>
    </source>
</evidence>
<evidence type="ECO:0000313" key="14">
    <source>
        <dbReference type="Proteomes" id="UP000287033"/>
    </source>
</evidence>
<keyword evidence="7" id="KW-0325">Glycoprotein</keyword>
<dbReference type="AlphaFoldDB" id="A0A401SE55"/>
<feature type="domain" description="G-protein coupled receptors family 1 profile" evidence="12">
    <location>
        <begin position="61"/>
        <end position="304"/>
    </location>
</feature>
<evidence type="ECO:0000256" key="4">
    <source>
        <dbReference type="ARBA" id="ARBA00022989"/>
    </source>
</evidence>
<reference evidence="13 14" key="1">
    <citation type="journal article" date="2018" name="Nat. Ecol. Evol.">
        <title>Shark genomes provide insights into elasmobranch evolution and the origin of vertebrates.</title>
        <authorList>
            <person name="Hara Y"/>
            <person name="Yamaguchi K"/>
            <person name="Onimaru K"/>
            <person name="Kadota M"/>
            <person name="Koyanagi M"/>
            <person name="Keeley SD"/>
            <person name="Tatsumi K"/>
            <person name="Tanaka K"/>
            <person name="Motone F"/>
            <person name="Kageyama Y"/>
            <person name="Nozu R"/>
            <person name="Adachi N"/>
            <person name="Nishimura O"/>
            <person name="Nakagawa R"/>
            <person name="Tanegashima C"/>
            <person name="Kiyatake I"/>
            <person name="Matsumoto R"/>
            <person name="Murakumo K"/>
            <person name="Nishida K"/>
            <person name="Terakita A"/>
            <person name="Kuratani S"/>
            <person name="Sato K"/>
            <person name="Hyodo S Kuraku.S."/>
        </authorList>
    </citation>
    <scope>NUCLEOTIDE SEQUENCE [LARGE SCALE GENOMIC DNA]</scope>
</reference>
<dbReference type="InterPro" id="IPR000276">
    <property type="entry name" value="GPCR_Rhodpsn"/>
</dbReference>
<dbReference type="SUPFAM" id="SSF81321">
    <property type="entry name" value="Family A G protein-coupled receptor-like"/>
    <property type="match status" value="1"/>
</dbReference>
<evidence type="ECO:0000256" key="2">
    <source>
        <dbReference type="ARBA" id="ARBA00022475"/>
    </source>
</evidence>
<evidence type="ECO:0000256" key="8">
    <source>
        <dbReference type="ARBA" id="ARBA00023224"/>
    </source>
</evidence>
<feature type="transmembrane region" description="Helical" evidence="11">
    <location>
        <begin position="202"/>
        <end position="227"/>
    </location>
</feature>
<dbReference type="PROSITE" id="PS50262">
    <property type="entry name" value="G_PROTEIN_RECEP_F1_2"/>
    <property type="match status" value="1"/>
</dbReference>
<evidence type="ECO:0000256" key="7">
    <source>
        <dbReference type="ARBA" id="ARBA00023180"/>
    </source>
</evidence>
<evidence type="ECO:0000256" key="1">
    <source>
        <dbReference type="ARBA" id="ARBA00004651"/>
    </source>
</evidence>
<keyword evidence="5 10" id="KW-0297">G-protein coupled receptor</keyword>
<feature type="disulfide bond" evidence="9">
    <location>
        <begin position="275"/>
        <end position="280"/>
    </location>
</feature>
<feature type="transmembrane region" description="Helical" evidence="11">
    <location>
        <begin position="121"/>
        <end position="139"/>
    </location>
</feature>
<dbReference type="SMART" id="SM01381">
    <property type="entry name" value="7TM_GPCR_Srsx"/>
    <property type="match status" value="1"/>
</dbReference>
<feature type="transmembrane region" description="Helical" evidence="11">
    <location>
        <begin position="46"/>
        <end position="66"/>
    </location>
</feature>
<keyword evidence="14" id="KW-1185">Reference proteome</keyword>
<organism evidence="13 14">
    <name type="scientific">Chiloscyllium punctatum</name>
    <name type="common">Brownbanded bambooshark</name>
    <name type="synonym">Hemiscyllium punctatum</name>
    <dbReference type="NCBI Taxonomy" id="137246"/>
    <lineage>
        <taxon>Eukaryota</taxon>
        <taxon>Metazoa</taxon>
        <taxon>Chordata</taxon>
        <taxon>Craniata</taxon>
        <taxon>Vertebrata</taxon>
        <taxon>Chondrichthyes</taxon>
        <taxon>Elasmobranchii</taxon>
        <taxon>Galeomorphii</taxon>
        <taxon>Galeoidea</taxon>
        <taxon>Orectolobiformes</taxon>
        <taxon>Hemiscylliidae</taxon>
        <taxon>Chiloscyllium</taxon>
    </lineage>
</organism>
<keyword evidence="3 10" id="KW-0812">Transmembrane</keyword>
<dbReference type="InterPro" id="IPR004061">
    <property type="entry name" value="S1P_rcpt"/>
</dbReference>
<evidence type="ECO:0000256" key="5">
    <source>
        <dbReference type="ARBA" id="ARBA00023040"/>
    </source>
</evidence>
<gene>
    <name evidence="13" type="ORF">chiPu_0007111</name>
</gene>
<feature type="transmembrane region" description="Helical" evidence="11">
    <location>
        <begin position="288"/>
        <end position="307"/>
    </location>
</feature>
<dbReference type="Pfam" id="PF00001">
    <property type="entry name" value="7tm_1"/>
    <property type="match status" value="1"/>
</dbReference>
<name>A0A401SE55_CHIPU</name>
<dbReference type="PRINTS" id="PR01523">
    <property type="entry name" value="S1PRECEPTOR"/>
</dbReference>